<dbReference type="InterPro" id="IPR001584">
    <property type="entry name" value="Integrase_cat-core"/>
</dbReference>
<dbReference type="EMBL" id="QTJV01000001">
    <property type="protein sequence ID" value="RFM36875.1"/>
    <property type="molecule type" value="Genomic_DNA"/>
</dbReference>
<reference evidence="2 3" key="1">
    <citation type="submission" date="2018-08" db="EMBL/GenBank/DDBJ databases">
        <title>Chitinophaga sp. K20C18050901, a novel bacterium isolated from forest soil.</title>
        <authorList>
            <person name="Wang C."/>
        </authorList>
    </citation>
    <scope>NUCLEOTIDE SEQUENCE [LARGE SCALE GENOMIC DNA]</scope>
    <source>
        <strain evidence="2 3">K20C18050901</strain>
    </source>
</reference>
<name>A0A3E1P9K6_9BACT</name>
<gene>
    <name evidence="2" type="ORF">DXN04_05085</name>
</gene>
<accession>A0A3E1P9K6</accession>
<dbReference type="Proteomes" id="UP000261174">
    <property type="component" value="Unassembled WGS sequence"/>
</dbReference>
<sequence>MFKILKSETGFNIIYDSFEVTRREIFEFIEIWYNCRRIHSRLEYMAPEQFGNSFIKQAA</sequence>
<dbReference type="OrthoDB" id="9815231at2"/>
<comment type="caution">
    <text evidence="2">The sequence shown here is derived from an EMBL/GenBank/DDBJ whole genome shotgun (WGS) entry which is preliminary data.</text>
</comment>
<dbReference type="GO" id="GO:0015074">
    <property type="term" value="P:DNA integration"/>
    <property type="evidence" value="ECO:0007669"/>
    <property type="project" value="InterPro"/>
</dbReference>
<evidence type="ECO:0000313" key="3">
    <source>
        <dbReference type="Proteomes" id="UP000261174"/>
    </source>
</evidence>
<feature type="domain" description="Integrase catalytic" evidence="1">
    <location>
        <begin position="1"/>
        <end position="52"/>
    </location>
</feature>
<organism evidence="2 3">
    <name type="scientific">Chitinophaga silvisoli</name>
    <dbReference type="NCBI Taxonomy" id="2291814"/>
    <lineage>
        <taxon>Bacteria</taxon>
        <taxon>Pseudomonadati</taxon>
        <taxon>Bacteroidota</taxon>
        <taxon>Chitinophagia</taxon>
        <taxon>Chitinophagales</taxon>
        <taxon>Chitinophagaceae</taxon>
        <taxon>Chitinophaga</taxon>
    </lineage>
</organism>
<keyword evidence="3" id="KW-1185">Reference proteome</keyword>
<evidence type="ECO:0000313" key="2">
    <source>
        <dbReference type="EMBL" id="RFM36875.1"/>
    </source>
</evidence>
<dbReference type="RefSeq" id="WP_116852195.1">
    <property type="nucleotide sequence ID" value="NZ_QTJV01000001.1"/>
</dbReference>
<proteinExistence type="predicted"/>
<protein>
    <recommendedName>
        <fullName evidence="1">Integrase catalytic domain-containing protein</fullName>
    </recommendedName>
</protein>
<dbReference type="Pfam" id="PF13333">
    <property type="entry name" value="rve_2"/>
    <property type="match status" value="1"/>
</dbReference>
<dbReference type="AlphaFoldDB" id="A0A3E1P9K6"/>
<evidence type="ECO:0000259" key="1">
    <source>
        <dbReference type="Pfam" id="PF13333"/>
    </source>
</evidence>